<organism evidence="1 2">
    <name type="scientific">Bacillus cereus VD133</name>
    <dbReference type="NCBI Taxonomy" id="1053233"/>
    <lineage>
        <taxon>Bacteria</taxon>
        <taxon>Bacillati</taxon>
        <taxon>Bacillota</taxon>
        <taxon>Bacilli</taxon>
        <taxon>Bacillales</taxon>
        <taxon>Bacillaceae</taxon>
        <taxon>Bacillus</taxon>
        <taxon>Bacillus cereus group</taxon>
    </lineage>
</organism>
<dbReference type="AlphaFoldDB" id="A0A9W5PN74"/>
<accession>A0A9W5PN74</accession>
<evidence type="ECO:0000313" key="2">
    <source>
        <dbReference type="Proteomes" id="UP000014018"/>
    </source>
</evidence>
<protein>
    <submittedName>
        <fullName evidence="1">Uncharacterized protein</fullName>
    </submittedName>
</protein>
<evidence type="ECO:0000313" key="1">
    <source>
        <dbReference type="EMBL" id="EOO30753.1"/>
    </source>
</evidence>
<sequence>MKKKSKFRYKIKGEDFELHTNDPMAVRKIAHDFVISVRLQTAENEYTQYFLKSEITVVDNHHRK</sequence>
<name>A0A9W5PN74_BACCE</name>
<proteinExistence type="predicted"/>
<reference evidence="1 2" key="1">
    <citation type="submission" date="2012-12" db="EMBL/GenBank/DDBJ databases">
        <title>The Genome Sequence of Bacillus cereus VD133.</title>
        <authorList>
            <consortium name="The Broad Institute Genome Sequencing Platform"/>
            <consortium name="The Broad Institute Genome Sequencing Center for Infectious Disease"/>
            <person name="Feldgarden M."/>
            <person name="Van der Auwera G.A."/>
            <person name="Mahillon J."/>
            <person name="Duprez V."/>
            <person name="Timmery S."/>
            <person name="Mattelet C."/>
            <person name="Dierick K."/>
            <person name="Sun M."/>
            <person name="Yu Z."/>
            <person name="Zhu L."/>
            <person name="Hu X."/>
            <person name="Shank E.B."/>
            <person name="Swiecicka I."/>
            <person name="Hansen B.M."/>
            <person name="Andrup L."/>
            <person name="Walker B."/>
            <person name="Young S.K."/>
            <person name="Zeng Q."/>
            <person name="Gargeya S."/>
            <person name="Fitzgerald M."/>
            <person name="Haas B."/>
            <person name="Abouelleil A."/>
            <person name="Alvarado L."/>
            <person name="Arachchi H.M."/>
            <person name="Berlin A.M."/>
            <person name="Chapman S.B."/>
            <person name="Dewar J."/>
            <person name="Goldberg J."/>
            <person name="Griggs A."/>
            <person name="Gujja S."/>
            <person name="Hansen M."/>
            <person name="Howarth C."/>
            <person name="Imamovic A."/>
            <person name="Larimer J."/>
            <person name="McCowan C."/>
            <person name="Murphy C."/>
            <person name="Neiman D."/>
            <person name="Pearson M."/>
            <person name="Priest M."/>
            <person name="Roberts A."/>
            <person name="Saif S."/>
            <person name="Shea T."/>
            <person name="Sisk P."/>
            <person name="Sykes S."/>
            <person name="Wortman J."/>
            <person name="Nusbaum C."/>
            <person name="Birren B."/>
        </authorList>
    </citation>
    <scope>NUCLEOTIDE SEQUENCE [LARGE SCALE GENOMIC DNA]</scope>
    <source>
        <strain evidence="1 2">VD133</strain>
    </source>
</reference>
<dbReference type="Proteomes" id="UP000014018">
    <property type="component" value="Unassembled WGS sequence"/>
</dbReference>
<gene>
    <name evidence="1" type="ORF">IIU_05070</name>
</gene>
<comment type="caution">
    <text evidence="1">The sequence shown here is derived from an EMBL/GenBank/DDBJ whole genome shotgun (WGS) entry which is preliminary data.</text>
</comment>
<dbReference type="EMBL" id="AHFB01000084">
    <property type="protein sequence ID" value="EOO30753.1"/>
    <property type="molecule type" value="Genomic_DNA"/>
</dbReference>